<feature type="compositionally biased region" description="Basic and acidic residues" evidence="1">
    <location>
        <begin position="805"/>
        <end position="832"/>
    </location>
</feature>
<dbReference type="HOGENOM" id="CLU_011273_0_0_1"/>
<feature type="region of interest" description="Disordered" evidence="1">
    <location>
        <begin position="572"/>
        <end position="592"/>
    </location>
</feature>
<dbReference type="GeneID" id="27902386"/>
<feature type="compositionally biased region" description="Low complexity" evidence="1">
    <location>
        <begin position="231"/>
        <end position="241"/>
    </location>
</feature>
<dbReference type="STRING" id="692275.M3C099"/>
<feature type="compositionally biased region" description="Polar residues" evidence="1">
    <location>
        <begin position="504"/>
        <end position="516"/>
    </location>
</feature>
<proteinExistence type="predicted"/>
<protein>
    <recommendedName>
        <fullName evidence="4">HCP-like protein</fullName>
    </recommendedName>
</protein>
<accession>M3C099</accession>
<feature type="compositionally biased region" description="Basic and acidic residues" evidence="1">
    <location>
        <begin position="166"/>
        <end position="176"/>
    </location>
</feature>
<feature type="compositionally biased region" description="Polar residues" evidence="1">
    <location>
        <begin position="295"/>
        <end position="307"/>
    </location>
</feature>
<dbReference type="eggNOG" id="ENOG502QV88">
    <property type="taxonomic scope" value="Eukaryota"/>
</dbReference>
<organism evidence="2 3">
    <name type="scientific">Sphaerulina musiva (strain SO2202)</name>
    <name type="common">Poplar stem canker fungus</name>
    <name type="synonym">Septoria musiva</name>
    <dbReference type="NCBI Taxonomy" id="692275"/>
    <lineage>
        <taxon>Eukaryota</taxon>
        <taxon>Fungi</taxon>
        <taxon>Dikarya</taxon>
        <taxon>Ascomycota</taxon>
        <taxon>Pezizomycotina</taxon>
        <taxon>Dothideomycetes</taxon>
        <taxon>Dothideomycetidae</taxon>
        <taxon>Mycosphaerellales</taxon>
        <taxon>Mycosphaerellaceae</taxon>
        <taxon>Sphaerulina</taxon>
    </lineage>
</organism>
<feature type="compositionally biased region" description="Basic and acidic residues" evidence="1">
    <location>
        <begin position="62"/>
        <end position="94"/>
    </location>
</feature>
<feature type="compositionally biased region" description="Polar residues" evidence="1">
    <location>
        <begin position="318"/>
        <end position="342"/>
    </location>
</feature>
<feature type="compositionally biased region" description="Polar residues" evidence="1">
    <location>
        <begin position="572"/>
        <end position="585"/>
    </location>
</feature>
<dbReference type="GO" id="GO:0032153">
    <property type="term" value="C:cell division site"/>
    <property type="evidence" value="ECO:0007669"/>
    <property type="project" value="TreeGrafter"/>
</dbReference>
<keyword evidence="3" id="KW-1185">Reference proteome</keyword>
<dbReference type="Gene3D" id="1.25.40.10">
    <property type="entry name" value="Tetratricopeptide repeat domain"/>
    <property type="match status" value="1"/>
</dbReference>
<dbReference type="AlphaFoldDB" id="M3C099"/>
<dbReference type="SUPFAM" id="SSF81901">
    <property type="entry name" value="HCP-like"/>
    <property type="match status" value="1"/>
</dbReference>
<feature type="compositionally biased region" description="Basic and acidic residues" evidence="1">
    <location>
        <begin position="537"/>
        <end position="558"/>
    </location>
</feature>
<dbReference type="Proteomes" id="UP000016931">
    <property type="component" value="Unassembled WGS sequence"/>
</dbReference>
<reference evidence="2 3" key="1">
    <citation type="journal article" date="2012" name="PLoS Pathog.">
        <title>Diverse lifestyles and strategies of plant pathogenesis encoded in the genomes of eighteen Dothideomycetes fungi.</title>
        <authorList>
            <person name="Ohm R.A."/>
            <person name="Feau N."/>
            <person name="Henrissat B."/>
            <person name="Schoch C.L."/>
            <person name="Horwitz B.A."/>
            <person name="Barry K.W."/>
            <person name="Condon B.J."/>
            <person name="Copeland A.C."/>
            <person name="Dhillon B."/>
            <person name="Glaser F."/>
            <person name="Hesse C.N."/>
            <person name="Kosti I."/>
            <person name="LaButti K."/>
            <person name="Lindquist E.A."/>
            <person name="Lucas S."/>
            <person name="Salamov A.A."/>
            <person name="Bradshaw R.E."/>
            <person name="Ciuffetti L."/>
            <person name="Hamelin R.C."/>
            <person name="Kema G.H.J."/>
            <person name="Lawrence C."/>
            <person name="Scott J.A."/>
            <person name="Spatafora J.W."/>
            <person name="Turgeon B.G."/>
            <person name="de Wit P.J.G.M."/>
            <person name="Zhong S."/>
            <person name="Goodwin S.B."/>
            <person name="Grigoriev I.V."/>
        </authorList>
    </citation>
    <scope>NUCLEOTIDE SEQUENCE [LARGE SCALE GENOMIC DNA]</scope>
    <source>
        <strain evidence="2 3">SO2202</strain>
    </source>
</reference>
<feature type="region of interest" description="Disordered" evidence="1">
    <location>
        <begin position="62"/>
        <end position="469"/>
    </location>
</feature>
<feature type="compositionally biased region" description="Basic and acidic residues" evidence="1">
    <location>
        <begin position="410"/>
        <end position="421"/>
    </location>
</feature>
<feature type="compositionally biased region" description="Low complexity" evidence="1">
    <location>
        <begin position="446"/>
        <end position="455"/>
    </location>
</feature>
<dbReference type="Pfam" id="PF08238">
    <property type="entry name" value="Sel1"/>
    <property type="match status" value="3"/>
</dbReference>
<dbReference type="PANTHER" id="PTHR43628">
    <property type="entry name" value="ACTIVATOR OF C KINASE PROTEIN 1-RELATED"/>
    <property type="match status" value="1"/>
</dbReference>
<evidence type="ECO:0000256" key="1">
    <source>
        <dbReference type="SAM" id="MobiDB-lite"/>
    </source>
</evidence>
<evidence type="ECO:0000313" key="2">
    <source>
        <dbReference type="EMBL" id="EMF13756.1"/>
    </source>
</evidence>
<feature type="region of interest" description="Disordered" evidence="1">
    <location>
        <begin position="1"/>
        <end position="45"/>
    </location>
</feature>
<dbReference type="EMBL" id="KB456263">
    <property type="protein sequence ID" value="EMF13756.1"/>
    <property type="molecule type" value="Genomic_DNA"/>
</dbReference>
<evidence type="ECO:0000313" key="3">
    <source>
        <dbReference type="Proteomes" id="UP000016931"/>
    </source>
</evidence>
<feature type="compositionally biased region" description="Low complexity" evidence="1">
    <location>
        <begin position="343"/>
        <end position="354"/>
    </location>
</feature>
<dbReference type="OMA" id="LNGWGIE"/>
<dbReference type="InterPro" id="IPR011990">
    <property type="entry name" value="TPR-like_helical_dom_sf"/>
</dbReference>
<dbReference type="OrthoDB" id="2384430at2759"/>
<evidence type="ECO:0008006" key="4">
    <source>
        <dbReference type="Google" id="ProtNLM"/>
    </source>
</evidence>
<dbReference type="SMART" id="SM00671">
    <property type="entry name" value="SEL1"/>
    <property type="match status" value="3"/>
</dbReference>
<dbReference type="PANTHER" id="PTHR43628:SF11">
    <property type="entry name" value="PROTEIN DSF2"/>
    <property type="match status" value="1"/>
</dbReference>
<gene>
    <name evidence="2" type="ORF">SEPMUDRAFT_148953</name>
</gene>
<feature type="compositionally biased region" description="Basic and acidic residues" evidence="1">
    <location>
        <begin position="487"/>
        <end position="503"/>
    </location>
</feature>
<dbReference type="GO" id="GO:0010972">
    <property type="term" value="P:negative regulation of G2/M transition of mitotic cell cycle"/>
    <property type="evidence" value="ECO:0007669"/>
    <property type="project" value="TreeGrafter"/>
</dbReference>
<sequence>MGPRPEHLNLRNGEQSQDEVFDKPRMPFLGRDLPSPRAGEAPPAMSPLDFIAMQGRLLKQQLAEEKKREQQAGRRVSRLDHKVVEQEFRNRPDFFRSISDQSRMTDLAEEEEDMTSPHSHHGGQVATHSPERERPMSFYPTLDRASYITDDGVPEVPVMPTPFFDAQERPSQDPHDAANSAGDYFGIPRALSPEPVEPNVNVQAPSPNVPPSLTNSIDTISSHPRTRTNDSQRSQRSLQSQRSDRERGLAPPQSPRFPRASRSFQSIRSVPPDSGDEDSASANGSQEQPPGRKFSGSSNMSRPQSPYSPWMRPVHRSPSMTSEVSINSSQQQRGPGLTFNNFSRPMSSSGSTPSFDAMRPRPSFESRPSCDQRPGIPYRQASDRSNSTEAAFKPAISRGNSGDSMPAATRVDRNSMHRDDVADVATPSLHAHPTGGFTEDGHMTPGGTSSSSYTSAKPALPRGRAVDRESTAFRDSWIQKQFEWETKHGHVHPHEGRGHERNQSDSPMFDSSNSPALSDGPRVGRTLVMHPNTTRSRSAEPRGKEKQEVAKTSFDRSPLHQSEVASLHYQSEVASLHRSSPSVKTESTDRTIKPLHRKALSADITPEEHLDIGIEAHDAGATNKSTYHLRLAAMAGLPTAMLLYALACRHGWGMRANQAEGVKWLRQAIDSAGMDVANAEEKFNSTSGNGKKLDPAERKKRKAQYALAIYELGISSMNGWGCTKDKALAVRCYEIAGSWGDVDALAEAAFCYTQGVGVKKDVKRAAALYRKAADMGMSMAGNSWIYKAKYMDGANTGTTPVIEAPAKHKVEKKDKKEKAEALPIPEDSRGERPAGGGRSRSRSIWGKRKSEKPEK</sequence>
<feature type="region of interest" description="Disordered" evidence="1">
    <location>
        <begin position="797"/>
        <end position="855"/>
    </location>
</feature>
<feature type="compositionally biased region" description="Polar residues" evidence="1">
    <location>
        <begin position="200"/>
        <end position="223"/>
    </location>
</feature>
<feature type="compositionally biased region" description="Basic residues" evidence="1">
    <location>
        <begin position="839"/>
        <end position="855"/>
    </location>
</feature>
<dbReference type="RefSeq" id="XP_016761877.1">
    <property type="nucleotide sequence ID" value="XM_016905249.1"/>
</dbReference>
<name>M3C099_SPHMS</name>
<dbReference type="InterPro" id="IPR006597">
    <property type="entry name" value="Sel1-like"/>
</dbReference>
<dbReference type="InterPro" id="IPR052945">
    <property type="entry name" value="Mitotic_Regulator"/>
</dbReference>
<feature type="region of interest" description="Disordered" evidence="1">
    <location>
        <begin position="487"/>
        <end position="559"/>
    </location>
</feature>
<feature type="compositionally biased region" description="Basic and acidic residues" evidence="1">
    <location>
        <begin position="358"/>
        <end position="370"/>
    </location>
</feature>